<evidence type="ECO:0008006" key="3">
    <source>
        <dbReference type="Google" id="ProtNLM"/>
    </source>
</evidence>
<dbReference type="InterPro" id="IPR010310">
    <property type="entry name" value="T7SS_ESAT-6-like"/>
</dbReference>
<dbReference type="EMBL" id="BAAARW010000016">
    <property type="protein sequence ID" value="GAA2426921.1"/>
    <property type="molecule type" value="Genomic_DNA"/>
</dbReference>
<organism evidence="1 2">
    <name type="scientific">Actinomadura vinacea</name>
    <dbReference type="NCBI Taxonomy" id="115336"/>
    <lineage>
        <taxon>Bacteria</taxon>
        <taxon>Bacillati</taxon>
        <taxon>Actinomycetota</taxon>
        <taxon>Actinomycetes</taxon>
        <taxon>Streptosporangiales</taxon>
        <taxon>Thermomonosporaceae</taxon>
        <taxon>Actinomadura</taxon>
    </lineage>
</organism>
<sequence>MTYIRVNAAALQQGEQDFKQGGNQLKQELTELHADLQKTLAQWEGSVQQAYESQRRQWDEDANRNAETGLKISQLINAVIGTYQDTNRRGAGVWQG</sequence>
<proteinExistence type="predicted"/>
<reference evidence="1 2" key="1">
    <citation type="journal article" date="2019" name="Int. J. Syst. Evol. Microbiol.">
        <title>The Global Catalogue of Microorganisms (GCM) 10K type strain sequencing project: providing services to taxonomists for standard genome sequencing and annotation.</title>
        <authorList>
            <consortium name="The Broad Institute Genomics Platform"/>
            <consortium name="The Broad Institute Genome Sequencing Center for Infectious Disease"/>
            <person name="Wu L."/>
            <person name="Ma J."/>
        </authorList>
    </citation>
    <scope>NUCLEOTIDE SEQUENCE [LARGE SCALE GENOMIC DNA]</scope>
    <source>
        <strain evidence="1 2">JCM 3325</strain>
    </source>
</reference>
<dbReference type="Gene3D" id="1.10.287.1060">
    <property type="entry name" value="ESAT-6-like"/>
    <property type="match status" value="1"/>
</dbReference>
<accession>A0ABN3JE44</accession>
<dbReference type="Proteomes" id="UP001501231">
    <property type="component" value="Unassembled WGS sequence"/>
</dbReference>
<dbReference type="RefSeq" id="WP_344591263.1">
    <property type="nucleotide sequence ID" value="NZ_BAAARW010000016.1"/>
</dbReference>
<evidence type="ECO:0000313" key="1">
    <source>
        <dbReference type="EMBL" id="GAA2426921.1"/>
    </source>
</evidence>
<dbReference type="Pfam" id="PF06013">
    <property type="entry name" value="WXG100"/>
    <property type="match status" value="1"/>
</dbReference>
<name>A0ABN3JE44_9ACTN</name>
<comment type="caution">
    <text evidence="1">The sequence shown here is derived from an EMBL/GenBank/DDBJ whole genome shotgun (WGS) entry which is preliminary data.</text>
</comment>
<protein>
    <recommendedName>
        <fullName evidence="3">WXG100 family type VII secretion target</fullName>
    </recommendedName>
</protein>
<dbReference type="InterPro" id="IPR036689">
    <property type="entry name" value="ESAT-6-like_sf"/>
</dbReference>
<dbReference type="SUPFAM" id="SSF140453">
    <property type="entry name" value="EsxAB dimer-like"/>
    <property type="match status" value="1"/>
</dbReference>
<evidence type="ECO:0000313" key="2">
    <source>
        <dbReference type="Proteomes" id="UP001501231"/>
    </source>
</evidence>
<gene>
    <name evidence="1" type="ORF">GCM10010191_44450</name>
</gene>
<keyword evidence="2" id="KW-1185">Reference proteome</keyword>